<evidence type="ECO:0008006" key="3">
    <source>
        <dbReference type="Google" id="ProtNLM"/>
    </source>
</evidence>
<accession>A0A9X2FTX1</accession>
<keyword evidence="2" id="KW-1185">Reference proteome</keyword>
<proteinExistence type="predicted"/>
<dbReference type="EMBL" id="JAMYXC010000112">
    <property type="protein sequence ID" value="MCP1168381.1"/>
    <property type="molecule type" value="Genomic_DNA"/>
</dbReference>
<evidence type="ECO:0000313" key="1">
    <source>
        <dbReference type="EMBL" id="MCP1168381.1"/>
    </source>
</evidence>
<organism evidence="1 2">
    <name type="scientific">Limimaricola litoreus</name>
    <dbReference type="NCBI Taxonomy" id="2955316"/>
    <lineage>
        <taxon>Bacteria</taxon>
        <taxon>Pseudomonadati</taxon>
        <taxon>Pseudomonadota</taxon>
        <taxon>Alphaproteobacteria</taxon>
        <taxon>Rhodobacterales</taxon>
        <taxon>Paracoccaceae</taxon>
        <taxon>Limimaricola</taxon>
    </lineage>
</organism>
<evidence type="ECO:0000313" key="2">
    <source>
        <dbReference type="Proteomes" id="UP001139477"/>
    </source>
</evidence>
<dbReference type="SUPFAM" id="SSF56935">
    <property type="entry name" value="Porins"/>
    <property type="match status" value="2"/>
</dbReference>
<comment type="caution">
    <text evidence="1">The sequence shown here is derived from an EMBL/GenBank/DDBJ whole genome shotgun (WGS) entry which is preliminary data.</text>
</comment>
<reference evidence="1" key="1">
    <citation type="submission" date="2022-06" db="EMBL/GenBank/DDBJ databases">
        <title>Limimaricola sediminis sp. nov., isolated from an intertidal sediment.</title>
        <authorList>
            <person name="Shao X."/>
        </authorList>
    </citation>
    <scope>NUCLEOTIDE SEQUENCE</scope>
    <source>
        <strain evidence="1">ASW11-118</strain>
    </source>
</reference>
<sequence>MKSRVAGLLALSVLPLAVVGPLLAQEQELPRSLRFSLGQTLSYGDTSGTTDESILLSTTSLGFKTSLKTAITDLSFDTGTALRIAGDGSGGAESEFDQPRLQLRYARRAADADIAVAASFRRDDITYLRLLDIFVDEEGNLLLPDDIFQLQGSGERRDYSASVQVNARKQAPLTLSFGLDLSGRDYVGVDTDALFDSRTIGANLGVGLRFSPVMQGNLAASASLYEAEDIEETERLRQSLSFGLTRKLREDLSLGASIGVSSTETETIAGTERIEGLTGSLDLGIDRPNGAISASIAADTTLSGTRVNAQIGRSLSLANGGSLNATIGVTRPEDTGEIDTVATLGLNRPLGTGQLGLTYSRSATLIGVDQEERLVNQLSASYARPLTETLSIGLNGAYVDSDGDSRSSLSTSVNYALTEKLAVNTGYRFDSRASDGADNDDSSIFISLGRAFDLPF</sequence>
<dbReference type="AlphaFoldDB" id="A0A9X2FTX1"/>
<gene>
    <name evidence="1" type="ORF">NHG85_07555</name>
</gene>
<dbReference type="RefSeq" id="WP_253331238.1">
    <property type="nucleotide sequence ID" value="NZ_JAMYXC010000112.1"/>
</dbReference>
<dbReference type="Proteomes" id="UP001139477">
    <property type="component" value="Unassembled WGS sequence"/>
</dbReference>
<name>A0A9X2FTX1_9RHOB</name>
<protein>
    <recommendedName>
        <fullName evidence="3">Porin</fullName>
    </recommendedName>
</protein>